<dbReference type="Gene3D" id="3.90.730.10">
    <property type="entry name" value="Ribonuclease T2-like"/>
    <property type="match status" value="1"/>
</dbReference>
<sequence>MAAMPAARSGFDRRLWLKSGSCVAASAEAYYGRSLDLLDQLNASPVLTLLTRKAGGTVTLAEVRAAVDTAFGAGAGERVRLTCRKAGNRTVVTGLTIGIGAGEGTLTTLIAGAKPTTSRCTEGWTGMPTVDRAALQ</sequence>
<protein>
    <submittedName>
        <fullName evidence="1">Uncharacterized protein</fullName>
    </submittedName>
</protein>
<comment type="caution">
    <text evidence="1">The sequence shown here is derived from an EMBL/GenBank/DDBJ whole genome shotgun (WGS) entry which is preliminary data.</text>
</comment>
<accession>A0ABT0CIX3</accession>
<proteinExistence type="predicted"/>
<dbReference type="Proteomes" id="UP001201844">
    <property type="component" value="Unassembled WGS sequence"/>
</dbReference>
<dbReference type="InterPro" id="IPR036430">
    <property type="entry name" value="RNase_T2-like_sf"/>
</dbReference>
<evidence type="ECO:0000313" key="1">
    <source>
        <dbReference type="EMBL" id="MCJ8148558.1"/>
    </source>
</evidence>
<keyword evidence="2" id="KW-1185">Reference proteome</keyword>
<organism evidence="1 2">
    <name type="scientific">Shinella sedimenti</name>
    <dbReference type="NCBI Taxonomy" id="2919913"/>
    <lineage>
        <taxon>Bacteria</taxon>
        <taxon>Pseudomonadati</taxon>
        <taxon>Pseudomonadota</taxon>
        <taxon>Alphaproteobacteria</taxon>
        <taxon>Hyphomicrobiales</taxon>
        <taxon>Rhizobiaceae</taxon>
        <taxon>Shinella</taxon>
    </lineage>
</organism>
<dbReference type="SUPFAM" id="SSF55895">
    <property type="entry name" value="Ribonuclease Rh-like"/>
    <property type="match status" value="1"/>
</dbReference>
<name>A0ABT0CIX3_9HYPH</name>
<gene>
    <name evidence="1" type="ORF">MKI86_05370</name>
</gene>
<reference evidence="1 2" key="1">
    <citation type="submission" date="2022-02" db="EMBL/GenBank/DDBJ databases">
        <title>Shinella B3.7 sp. nov., isolated from Sediment (Zhairuo Island).</title>
        <authorList>
            <person name="Chen G."/>
        </authorList>
    </citation>
    <scope>NUCLEOTIDE SEQUENCE [LARGE SCALE GENOMIC DNA]</scope>
    <source>
        <strain evidence="1 2">B3.7</strain>
    </source>
</reference>
<dbReference type="RefSeq" id="WP_241598369.1">
    <property type="nucleotide sequence ID" value="NZ_JAKVIN010000002.1"/>
</dbReference>
<evidence type="ECO:0000313" key="2">
    <source>
        <dbReference type="Proteomes" id="UP001201844"/>
    </source>
</evidence>
<dbReference type="EMBL" id="JAKVIN010000002">
    <property type="protein sequence ID" value="MCJ8148558.1"/>
    <property type="molecule type" value="Genomic_DNA"/>
</dbReference>